<proteinExistence type="predicted"/>
<accession>A0ABU8F7F4</accession>
<evidence type="ECO:0000313" key="2">
    <source>
        <dbReference type="Proteomes" id="UP001364890"/>
    </source>
</evidence>
<dbReference type="RefSeq" id="WP_336498512.1">
    <property type="nucleotide sequence ID" value="NZ_JBAWSY010000013.1"/>
</dbReference>
<comment type="caution">
    <text evidence="1">The sequence shown here is derived from an EMBL/GenBank/DDBJ whole genome shotgun (WGS) entry which is preliminary data.</text>
</comment>
<protein>
    <recommendedName>
        <fullName evidence="3">Lipoprotein</fullName>
    </recommendedName>
</protein>
<organism evidence="1 2">
    <name type="scientific">Psychrobacillus mangrovi</name>
    <dbReference type="NCBI Taxonomy" id="3117745"/>
    <lineage>
        <taxon>Bacteria</taxon>
        <taxon>Bacillati</taxon>
        <taxon>Bacillota</taxon>
        <taxon>Bacilli</taxon>
        <taxon>Bacillales</taxon>
        <taxon>Bacillaceae</taxon>
        <taxon>Psychrobacillus</taxon>
    </lineage>
</organism>
<sequence length="166" mass="18364">MKKRTYLFSILAVALLIGISTLTLVLGSNDDSEIHAEEKTEIKNNSFLDSFNKINVALKKKHPNSYVFKKMDLHNGDLFLLNEENKGLALKKGDSVEIDLSIIPDGTSATGVGYILNGNYTEIFSASVTDQLMTDFYVEEDGEYIICIIGFNANFITITEGVISIN</sequence>
<keyword evidence="2" id="KW-1185">Reference proteome</keyword>
<dbReference type="EMBL" id="JBAWSY010000013">
    <property type="protein sequence ID" value="MEI4770944.1"/>
    <property type="molecule type" value="Genomic_DNA"/>
</dbReference>
<evidence type="ECO:0008006" key="3">
    <source>
        <dbReference type="Google" id="ProtNLM"/>
    </source>
</evidence>
<dbReference type="Proteomes" id="UP001364890">
    <property type="component" value="Unassembled WGS sequence"/>
</dbReference>
<reference evidence="1 2" key="1">
    <citation type="submission" date="2024-01" db="EMBL/GenBank/DDBJ databases">
        <title>Seven novel Bacillus-like species.</title>
        <authorList>
            <person name="Liu G."/>
        </authorList>
    </citation>
    <scope>NUCLEOTIDE SEQUENCE [LARGE SCALE GENOMIC DNA]</scope>
    <source>
        <strain evidence="1 2">FJAT-51614</strain>
    </source>
</reference>
<evidence type="ECO:0000313" key="1">
    <source>
        <dbReference type="EMBL" id="MEI4770944.1"/>
    </source>
</evidence>
<name>A0ABU8F7F4_9BACI</name>
<gene>
    <name evidence="1" type="ORF">WAX74_15080</name>
</gene>